<keyword evidence="11 20" id="KW-1133">Transmembrane helix</keyword>
<evidence type="ECO:0000256" key="20">
    <source>
        <dbReference type="SAM" id="Phobius"/>
    </source>
</evidence>
<feature type="transmembrane region" description="Helical" evidence="20">
    <location>
        <begin position="157"/>
        <end position="176"/>
    </location>
</feature>
<feature type="chain" id="PRO_5046770593" description="phosphatidate cytidylyltransferase" evidence="21">
    <location>
        <begin position="18"/>
        <end position="352"/>
    </location>
</feature>
<evidence type="ECO:0000256" key="3">
    <source>
        <dbReference type="ARBA" id="ARBA00005119"/>
    </source>
</evidence>
<feature type="transmembrane region" description="Helical" evidence="20">
    <location>
        <begin position="130"/>
        <end position="151"/>
    </location>
</feature>
<comment type="pathway">
    <text evidence="3">Phospholipid metabolism; CDP-diacylglycerol biosynthesis; CDP-diacylglycerol from sn-glycerol 3-phosphate: step 3/3.</text>
</comment>
<evidence type="ECO:0000313" key="22">
    <source>
        <dbReference type="EMBL" id="GMI37460.1"/>
    </source>
</evidence>
<keyword evidence="7" id="KW-0444">Lipid biosynthesis</keyword>
<dbReference type="Pfam" id="PF01148">
    <property type="entry name" value="CTP_transf_1"/>
    <property type="match status" value="1"/>
</dbReference>
<evidence type="ECO:0000256" key="15">
    <source>
        <dbReference type="ARBA" id="ARBA00023264"/>
    </source>
</evidence>
<evidence type="ECO:0000256" key="9">
    <source>
        <dbReference type="ARBA" id="ARBA00022692"/>
    </source>
</evidence>
<reference evidence="22 23" key="1">
    <citation type="journal article" date="2023" name="Commun. Biol.">
        <title>Genome analysis of Parmales, the sister group of diatoms, reveals the evolutionary specialization of diatoms from phago-mixotrophs to photoautotrophs.</title>
        <authorList>
            <person name="Ban H."/>
            <person name="Sato S."/>
            <person name="Yoshikawa S."/>
            <person name="Yamada K."/>
            <person name="Nakamura Y."/>
            <person name="Ichinomiya M."/>
            <person name="Sato N."/>
            <person name="Blanc-Mathieu R."/>
            <person name="Endo H."/>
            <person name="Kuwata A."/>
            <person name="Ogata H."/>
        </authorList>
    </citation>
    <scope>NUCLEOTIDE SEQUENCE [LARGE SCALE GENOMIC DNA]</scope>
</reference>
<feature type="transmembrane region" description="Helical" evidence="20">
    <location>
        <begin position="188"/>
        <end position="210"/>
    </location>
</feature>
<evidence type="ECO:0000256" key="1">
    <source>
        <dbReference type="ARBA" id="ARBA00001698"/>
    </source>
</evidence>
<gene>
    <name evidence="22" type="ORF">TeGR_g5394</name>
</gene>
<evidence type="ECO:0000256" key="14">
    <source>
        <dbReference type="ARBA" id="ARBA00023209"/>
    </source>
</evidence>
<evidence type="ECO:0000256" key="6">
    <source>
        <dbReference type="ARBA" id="ARBA00012487"/>
    </source>
</evidence>
<keyword evidence="10" id="KW-0548">Nucleotidyltransferase</keyword>
<evidence type="ECO:0000256" key="21">
    <source>
        <dbReference type="SAM" id="SignalP"/>
    </source>
</evidence>
<evidence type="ECO:0000256" key="12">
    <source>
        <dbReference type="ARBA" id="ARBA00023098"/>
    </source>
</evidence>
<keyword evidence="13 20" id="KW-0472">Membrane</keyword>
<organism evidence="22 23">
    <name type="scientific">Tetraparma gracilis</name>
    <dbReference type="NCBI Taxonomy" id="2962635"/>
    <lineage>
        <taxon>Eukaryota</taxon>
        <taxon>Sar</taxon>
        <taxon>Stramenopiles</taxon>
        <taxon>Ochrophyta</taxon>
        <taxon>Bolidophyceae</taxon>
        <taxon>Parmales</taxon>
        <taxon>Triparmaceae</taxon>
        <taxon>Tetraparma</taxon>
    </lineage>
</organism>
<keyword evidence="23" id="KW-1185">Reference proteome</keyword>
<comment type="pathway">
    <text evidence="4">Lipid metabolism.</text>
</comment>
<evidence type="ECO:0000256" key="10">
    <source>
        <dbReference type="ARBA" id="ARBA00022695"/>
    </source>
</evidence>
<keyword evidence="12" id="KW-0443">Lipid metabolism</keyword>
<feature type="transmembrane region" description="Helical" evidence="20">
    <location>
        <begin position="284"/>
        <end position="307"/>
    </location>
</feature>
<feature type="transmembrane region" description="Helical" evidence="20">
    <location>
        <begin position="259"/>
        <end position="278"/>
    </location>
</feature>
<evidence type="ECO:0000256" key="11">
    <source>
        <dbReference type="ARBA" id="ARBA00022989"/>
    </source>
</evidence>
<evidence type="ECO:0000256" key="4">
    <source>
        <dbReference type="ARBA" id="ARBA00005189"/>
    </source>
</evidence>
<dbReference type="PANTHER" id="PTHR13773">
    <property type="entry name" value="PHOSPHATIDATE CYTIDYLYLTRANSFERASE"/>
    <property type="match status" value="1"/>
</dbReference>
<accession>A0ABQ6N0N5</accession>
<proteinExistence type="inferred from homology"/>
<keyword evidence="9 20" id="KW-0812">Transmembrane</keyword>
<comment type="subcellular location">
    <subcellularLocation>
        <location evidence="2">Membrane</location>
        <topology evidence="2">Multi-pass membrane protein</topology>
    </subcellularLocation>
</comment>
<dbReference type="EMBL" id="BRYB01000777">
    <property type="protein sequence ID" value="GMI37460.1"/>
    <property type="molecule type" value="Genomic_DNA"/>
</dbReference>
<comment type="similarity">
    <text evidence="5">Belongs to the CDS family.</text>
</comment>
<evidence type="ECO:0000256" key="18">
    <source>
        <dbReference type="ARBA" id="ARBA00033406"/>
    </source>
</evidence>
<evidence type="ECO:0000256" key="7">
    <source>
        <dbReference type="ARBA" id="ARBA00022516"/>
    </source>
</evidence>
<evidence type="ECO:0000256" key="2">
    <source>
        <dbReference type="ARBA" id="ARBA00004141"/>
    </source>
</evidence>
<evidence type="ECO:0000256" key="13">
    <source>
        <dbReference type="ARBA" id="ARBA00023136"/>
    </source>
</evidence>
<dbReference type="InterPro" id="IPR016720">
    <property type="entry name" value="PC_Trfase_euk"/>
</dbReference>
<evidence type="ECO:0000256" key="19">
    <source>
        <dbReference type="SAM" id="MobiDB-lite"/>
    </source>
</evidence>
<dbReference type="EC" id="2.7.7.41" evidence="6"/>
<evidence type="ECO:0000256" key="17">
    <source>
        <dbReference type="ARBA" id="ARBA00032396"/>
    </source>
</evidence>
<keyword evidence="15" id="KW-1208">Phospholipid metabolism</keyword>
<keyword evidence="8" id="KW-0808">Transferase</keyword>
<feature type="signal peptide" evidence="21">
    <location>
        <begin position="1"/>
        <end position="17"/>
    </location>
</feature>
<sequence>MRINLFLLSALTVQVSSLPPITSPSHISLSRFPSSPAPVLSADVGPPPSPPLPSVRRGGSAVSSKMKDGSTRTLTAIALVATLVTSIKLFGEKALMTIMVLIQILAFREASALVVNREADEIFGRSTLPLLRVAVFAAGFVWVTLSSLITVPPGLQAILNFGTASCVLVSTILTLASTSRLTPSLTKYLLSSLSSSLLALLILPLSLPILHLPRDYGYAYLLFPVVMVAMNDSMAYVFGCLFGRTKLIPLISPSKTVEGFVLSALFTLIVGYFLPPLFGLTSPAALQFALATNVFANTVAPFGGFLASAVKRAWGVKDFGKLMPGHGGVLDRMDCQLVALGFVTAWLKWKGV</sequence>
<dbReference type="PANTHER" id="PTHR13773:SF8">
    <property type="entry name" value="PHOSPHATIDATE CYTIDYLYLTRANSFERASE, PHOTORECEPTOR-SPECIFIC"/>
    <property type="match status" value="1"/>
</dbReference>
<evidence type="ECO:0000256" key="5">
    <source>
        <dbReference type="ARBA" id="ARBA00010185"/>
    </source>
</evidence>
<feature type="transmembrane region" description="Helical" evidence="20">
    <location>
        <begin position="216"/>
        <end position="238"/>
    </location>
</feature>
<evidence type="ECO:0000313" key="23">
    <source>
        <dbReference type="Proteomes" id="UP001165060"/>
    </source>
</evidence>
<comment type="caution">
    <text evidence="22">The sequence shown here is derived from an EMBL/GenBank/DDBJ whole genome shotgun (WGS) entry which is preliminary data.</text>
</comment>
<keyword evidence="21" id="KW-0732">Signal</keyword>
<evidence type="ECO:0000256" key="8">
    <source>
        <dbReference type="ARBA" id="ARBA00022679"/>
    </source>
</evidence>
<evidence type="ECO:0000256" key="16">
    <source>
        <dbReference type="ARBA" id="ARBA00029893"/>
    </source>
</evidence>
<comment type="catalytic activity">
    <reaction evidence="1">
        <text>a 1,2-diacyl-sn-glycero-3-phosphate + CTP + H(+) = a CDP-1,2-diacyl-sn-glycerol + diphosphate</text>
        <dbReference type="Rhea" id="RHEA:16229"/>
        <dbReference type="ChEBI" id="CHEBI:15378"/>
        <dbReference type="ChEBI" id="CHEBI:33019"/>
        <dbReference type="ChEBI" id="CHEBI:37563"/>
        <dbReference type="ChEBI" id="CHEBI:58332"/>
        <dbReference type="ChEBI" id="CHEBI:58608"/>
        <dbReference type="EC" id="2.7.7.41"/>
    </reaction>
</comment>
<feature type="region of interest" description="Disordered" evidence="19">
    <location>
        <begin position="40"/>
        <end position="66"/>
    </location>
</feature>
<keyword evidence="14" id="KW-0594">Phospholipid biosynthesis</keyword>
<dbReference type="Proteomes" id="UP001165060">
    <property type="component" value="Unassembled WGS sequence"/>
</dbReference>
<protein>
    <recommendedName>
        <fullName evidence="6">phosphatidate cytidylyltransferase</fullName>
        <ecNumber evidence="6">2.7.7.41</ecNumber>
    </recommendedName>
    <alternativeName>
        <fullName evidence="16">CDP-diacylglycerol synthase</fullName>
    </alternativeName>
    <alternativeName>
        <fullName evidence="17">CDP-diglyceride pyrophosphorylase</fullName>
    </alternativeName>
    <alternativeName>
        <fullName evidence="18">CDP-diglyceride synthase</fullName>
    </alternativeName>
</protein>
<name>A0ABQ6N0N5_9STRA</name>